<evidence type="ECO:0000256" key="1">
    <source>
        <dbReference type="SAM" id="SignalP"/>
    </source>
</evidence>
<keyword evidence="3" id="KW-1185">Reference proteome</keyword>
<feature type="chain" id="PRO_5045788133" description="DUF4440 domain-containing protein" evidence="1">
    <location>
        <begin position="29"/>
        <end position="161"/>
    </location>
</feature>
<sequence length="161" mass="16517">MGVKRQMITVVVAAAGVAVVGLSGTAQAAPGYAPVKGTPGQVRGMVSAIQAQLDAIAAGDTARVKQLSCGFFADDLLYHPKILTAISAETRTVDGRITVARPRAATVANNLGRVTVDARTAKRNPKAATSVRFTLDRTSGTWKVCAASTPYVSFAGLSASA</sequence>
<organism evidence="2 3">
    <name type="scientific">Tsukamurella soli</name>
    <dbReference type="NCBI Taxonomy" id="644556"/>
    <lineage>
        <taxon>Bacteria</taxon>
        <taxon>Bacillati</taxon>
        <taxon>Actinomycetota</taxon>
        <taxon>Actinomycetes</taxon>
        <taxon>Mycobacteriales</taxon>
        <taxon>Tsukamurellaceae</taxon>
        <taxon>Tsukamurella</taxon>
    </lineage>
</organism>
<accession>A0ABP8K0S0</accession>
<name>A0ABP8K0S0_9ACTN</name>
<evidence type="ECO:0008006" key="4">
    <source>
        <dbReference type="Google" id="ProtNLM"/>
    </source>
</evidence>
<dbReference type="Proteomes" id="UP001500635">
    <property type="component" value="Unassembled WGS sequence"/>
</dbReference>
<dbReference type="EMBL" id="BAABFR010000063">
    <property type="protein sequence ID" value="GAA4398660.1"/>
    <property type="molecule type" value="Genomic_DNA"/>
</dbReference>
<reference evidence="3" key="1">
    <citation type="journal article" date="2019" name="Int. J. Syst. Evol. Microbiol.">
        <title>The Global Catalogue of Microorganisms (GCM) 10K type strain sequencing project: providing services to taxonomists for standard genome sequencing and annotation.</title>
        <authorList>
            <consortium name="The Broad Institute Genomics Platform"/>
            <consortium name="The Broad Institute Genome Sequencing Center for Infectious Disease"/>
            <person name="Wu L."/>
            <person name="Ma J."/>
        </authorList>
    </citation>
    <scope>NUCLEOTIDE SEQUENCE [LARGE SCALE GENOMIC DNA]</scope>
    <source>
        <strain evidence="3">JCM 17688</strain>
    </source>
</reference>
<protein>
    <recommendedName>
        <fullName evidence="4">DUF4440 domain-containing protein</fullName>
    </recommendedName>
</protein>
<feature type="signal peptide" evidence="1">
    <location>
        <begin position="1"/>
        <end position="28"/>
    </location>
</feature>
<gene>
    <name evidence="2" type="ORF">GCM10023147_35140</name>
</gene>
<evidence type="ECO:0000313" key="2">
    <source>
        <dbReference type="EMBL" id="GAA4398660.1"/>
    </source>
</evidence>
<keyword evidence="1" id="KW-0732">Signal</keyword>
<evidence type="ECO:0000313" key="3">
    <source>
        <dbReference type="Proteomes" id="UP001500635"/>
    </source>
</evidence>
<proteinExistence type="predicted"/>
<comment type="caution">
    <text evidence="2">The sequence shown here is derived from an EMBL/GenBank/DDBJ whole genome shotgun (WGS) entry which is preliminary data.</text>
</comment>